<accession>A0A4R1BGW2</accession>
<evidence type="ECO:0000256" key="2">
    <source>
        <dbReference type="ARBA" id="ARBA00022448"/>
    </source>
</evidence>
<dbReference type="PANTHER" id="PTHR30290">
    <property type="entry name" value="PERIPLASMIC BINDING COMPONENT OF ABC TRANSPORTER"/>
    <property type="match status" value="1"/>
</dbReference>
<dbReference type="Proteomes" id="UP000295244">
    <property type="component" value="Unassembled WGS sequence"/>
</dbReference>
<evidence type="ECO:0000313" key="7">
    <source>
        <dbReference type="Proteomes" id="UP000295244"/>
    </source>
</evidence>
<dbReference type="OrthoDB" id="9796817at2"/>
<dbReference type="Gene3D" id="3.90.76.10">
    <property type="entry name" value="Dipeptide-binding Protein, Domain 1"/>
    <property type="match status" value="1"/>
</dbReference>
<dbReference type="AlphaFoldDB" id="A0A4R1BGW2"/>
<proteinExistence type="inferred from homology"/>
<dbReference type="Gene3D" id="3.10.105.10">
    <property type="entry name" value="Dipeptide-binding Protein, Domain 3"/>
    <property type="match status" value="1"/>
</dbReference>
<dbReference type="Pfam" id="PF00496">
    <property type="entry name" value="SBP_bac_5"/>
    <property type="match status" value="1"/>
</dbReference>
<protein>
    <submittedName>
        <fullName evidence="6">ABC transporter substrate-binding protein</fullName>
    </submittedName>
</protein>
<comment type="caution">
    <text evidence="6">The sequence shown here is derived from an EMBL/GenBank/DDBJ whole genome shotgun (WGS) entry which is preliminary data.</text>
</comment>
<gene>
    <name evidence="6" type="ORF">E0L93_09780</name>
</gene>
<keyword evidence="3" id="KW-0732">Signal</keyword>
<dbReference type="SUPFAM" id="SSF53850">
    <property type="entry name" value="Periplasmic binding protein-like II"/>
    <property type="match status" value="1"/>
</dbReference>
<dbReference type="Gene3D" id="3.40.190.10">
    <property type="entry name" value="Periplasmic binding protein-like II"/>
    <property type="match status" value="1"/>
</dbReference>
<feature type="domain" description="Solute-binding protein family 5" evidence="5">
    <location>
        <begin position="96"/>
        <end position="481"/>
    </location>
</feature>
<dbReference type="PIRSF" id="PIRSF002741">
    <property type="entry name" value="MppA"/>
    <property type="match status" value="1"/>
</dbReference>
<dbReference type="PANTHER" id="PTHR30290:SF9">
    <property type="entry name" value="OLIGOPEPTIDE-BINDING PROTEIN APPA"/>
    <property type="match status" value="1"/>
</dbReference>
<dbReference type="InterPro" id="IPR030678">
    <property type="entry name" value="Peptide/Ni-bd"/>
</dbReference>
<dbReference type="PROSITE" id="PS51257">
    <property type="entry name" value="PROKAR_LIPOPROTEIN"/>
    <property type="match status" value="1"/>
</dbReference>
<dbReference type="GO" id="GO:1904680">
    <property type="term" value="F:peptide transmembrane transporter activity"/>
    <property type="evidence" value="ECO:0007669"/>
    <property type="project" value="TreeGrafter"/>
</dbReference>
<comment type="similarity">
    <text evidence="1">Belongs to the bacterial solute-binding protein 5 family.</text>
</comment>
<evidence type="ECO:0000259" key="5">
    <source>
        <dbReference type="Pfam" id="PF00496"/>
    </source>
</evidence>
<dbReference type="InterPro" id="IPR000914">
    <property type="entry name" value="SBP_5_dom"/>
</dbReference>
<evidence type="ECO:0000256" key="3">
    <source>
        <dbReference type="ARBA" id="ARBA00022729"/>
    </source>
</evidence>
<dbReference type="GO" id="GO:0042597">
    <property type="term" value="C:periplasmic space"/>
    <property type="evidence" value="ECO:0007669"/>
    <property type="project" value="UniProtKB-ARBA"/>
</dbReference>
<dbReference type="CDD" id="cd08493">
    <property type="entry name" value="PBP2_DppA_like"/>
    <property type="match status" value="1"/>
</dbReference>
<sequence length="566" mass="62231">MFGMKIRELSRREFLAVSGMTGAGLVVAGCGGGETIGGEEEGGGDGQPQEGGTFTFGRGSDSVTLDPIHATDGESLIVCRQIFDGLLDFEPETTDLVPALAVEVPEPEEDGLVYTFPLREGVTFHDGTPFNAEAVVFNFERWMNSGNEYHAGGGPQASDFSYYSGMFGGFDEESIIESVEAVDEYTVRFRLREPQGPFLRNIAMSPFGIASPAAIQEDVEEFWRNPVGTGPFRFVEWNQGSTVRLEKNEEWWGTDVPVEEGGGGPFVDEVVFQSIDDNTSRVAALAGGQLSGADGLTPDDVPTIEQDPNLKVIFRPPLNVGYLAMHTQKEPFNDVNVRRAINHAIDMEAIVQAFFGETGEVATNPMPPTVPFFNEGVERYPYDPDRARELLAEAGYEDGFDTELWFMPIPRPYMPDGRGIAQAIASDLQEVGINCELVTFEWGTYIERTGRGEHPMALLGWTGDNGDPDNFLNIHFNSANATEENALNIAYYENDEVDELLNRGASTIDEGEREEAYMRVQEIIMEDAPWVTIAYTRPPLGFQNRVQGYLPSPTGGESFNSVYLSG</sequence>
<keyword evidence="7" id="KW-1185">Reference proteome</keyword>
<dbReference type="GO" id="GO:0043190">
    <property type="term" value="C:ATP-binding cassette (ABC) transporter complex"/>
    <property type="evidence" value="ECO:0007669"/>
    <property type="project" value="InterPro"/>
</dbReference>
<dbReference type="InterPro" id="IPR039424">
    <property type="entry name" value="SBP_5"/>
</dbReference>
<name>A0A4R1BGW2_9ACTN</name>
<dbReference type="EMBL" id="SKBU01000016">
    <property type="protein sequence ID" value="TCJ16407.1"/>
    <property type="molecule type" value="Genomic_DNA"/>
</dbReference>
<dbReference type="GO" id="GO:0015833">
    <property type="term" value="P:peptide transport"/>
    <property type="evidence" value="ECO:0007669"/>
    <property type="project" value="TreeGrafter"/>
</dbReference>
<evidence type="ECO:0000256" key="1">
    <source>
        <dbReference type="ARBA" id="ARBA00005695"/>
    </source>
</evidence>
<organism evidence="6 7">
    <name type="scientific">Rubrobacter taiwanensis</name>
    <dbReference type="NCBI Taxonomy" id="185139"/>
    <lineage>
        <taxon>Bacteria</taxon>
        <taxon>Bacillati</taxon>
        <taxon>Actinomycetota</taxon>
        <taxon>Rubrobacteria</taxon>
        <taxon>Rubrobacterales</taxon>
        <taxon>Rubrobacteraceae</taxon>
        <taxon>Rubrobacter</taxon>
    </lineage>
</organism>
<evidence type="ECO:0000313" key="6">
    <source>
        <dbReference type="EMBL" id="TCJ16407.1"/>
    </source>
</evidence>
<reference evidence="6 7" key="1">
    <citation type="submission" date="2019-03" db="EMBL/GenBank/DDBJ databases">
        <title>Whole genome sequence of a novel Rubrobacter taiwanensis strain, isolated from Yellowstone National Park.</title>
        <authorList>
            <person name="Freed S."/>
            <person name="Ramaley R.F."/>
            <person name="Kyndt J.A."/>
        </authorList>
    </citation>
    <scope>NUCLEOTIDE SEQUENCE [LARGE SCALE GENOMIC DNA]</scope>
    <source>
        <strain evidence="6 7">Yellowstone</strain>
    </source>
</reference>
<keyword evidence="2" id="KW-0813">Transport</keyword>
<evidence type="ECO:0000256" key="4">
    <source>
        <dbReference type="SAM" id="MobiDB-lite"/>
    </source>
</evidence>
<feature type="region of interest" description="Disordered" evidence="4">
    <location>
        <begin position="34"/>
        <end position="58"/>
    </location>
</feature>